<sequence length="89" mass="9606">KLSMPWMNAVPLRISKAGRDTAAGERAAPAFCVPILVLSRAEASTRRLHACGLSARLAFEGIVETGECFGKPSPIGITWLIILRLFDPD</sequence>
<proteinExistence type="predicted"/>
<dbReference type="AlphaFoldDB" id="K2S1K3"/>
<feature type="non-terminal residue" evidence="1">
    <location>
        <position position="1"/>
    </location>
</feature>
<evidence type="ECO:0000313" key="1">
    <source>
        <dbReference type="EMBL" id="EKG16384.1"/>
    </source>
</evidence>
<name>K2S1K3_MACPH</name>
<accession>K2S1K3</accession>
<dbReference type="EMBL" id="AHHD01000271">
    <property type="protein sequence ID" value="EKG16384.1"/>
    <property type="molecule type" value="Genomic_DNA"/>
</dbReference>
<reference evidence="1 2" key="1">
    <citation type="journal article" date="2012" name="BMC Genomics">
        <title>Tools to kill: Genome of one of the most destructive plant pathogenic fungi Macrophomina phaseolina.</title>
        <authorList>
            <person name="Islam M.S."/>
            <person name="Haque M.S."/>
            <person name="Islam M.M."/>
            <person name="Emdad E.M."/>
            <person name="Halim A."/>
            <person name="Hossen Q.M.M."/>
            <person name="Hossain M.Z."/>
            <person name="Ahmed B."/>
            <person name="Rahim S."/>
            <person name="Rahman M.S."/>
            <person name="Alam M.M."/>
            <person name="Hou S."/>
            <person name="Wan X."/>
            <person name="Saito J.A."/>
            <person name="Alam M."/>
        </authorList>
    </citation>
    <scope>NUCLEOTIDE SEQUENCE [LARGE SCALE GENOMIC DNA]</scope>
    <source>
        <strain evidence="1 2">MS6</strain>
    </source>
</reference>
<organism evidence="1 2">
    <name type="scientific">Macrophomina phaseolina (strain MS6)</name>
    <name type="common">Charcoal rot fungus</name>
    <dbReference type="NCBI Taxonomy" id="1126212"/>
    <lineage>
        <taxon>Eukaryota</taxon>
        <taxon>Fungi</taxon>
        <taxon>Dikarya</taxon>
        <taxon>Ascomycota</taxon>
        <taxon>Pezizomycotina</taxon>
        <taxon>Dothideomycetes</taxon>
        <taxon>Dothideomycetes incertae sedis</taxon>
        <taxon>Botryosphaeriales</taxon>
        <taxon>Botryosphaeriaceae</taxon>
        <taxon>Macrophomina</taxon>
    </lineage>
</organism>
<protein>
    <submittedName>
        <fullName evidence="1">Uncharacterized protein</fullName>
    </submittedName>
</protein>
<comment type="caution">
    <text evidence="1">The sequence shown here is derived from an EMBL/GenBank/DDBJ whole genome shotgun (WGS) entry which is preliminary data.</text>
</comment>
<dbReference type="Proteomes" id="UP000007129">
    <property type="component" value="Unassembled WGS sequence"/>
</dbReference>
<dbReference type="HOGENOM" id="CLU_2460763_0_0_1"/>
<dbReference type="InParanoid" id="K2S1K3"/>
<gene>
    <name evidence="1" type="ORF">MPH_06415</name>
</gene>
<evidence type="ECO:0000313" key="2">
    <source>
        <dbReference type="Proteomes" id="UP000007129"/>
    </source>
</evidence>
<dbReference type="VEuPathDB" id="FungiDB:MPH_06415"/>